<keyword evidence="4" id="KW-0472">Membrane</keyword>
<evidence type="ECO:0000256" key="2">
    <source>
        <dbReference type="PROSITE-ProRule" id="PRU00284"/>
    </source>
</evidence>
<reference evidence="6" key="1">
    <citation type="submission" date="2022-10" db="EMBL/GenBank/DDBJ databases">
        <title>The WGS of Solirubrobacter ginsenosidimutans DSM 21036.</title>
        <authorList>
            <person name="Jiang Z."/>
        </authorList>
    </citation>
    <scope>NUCLEOTIDE SEQUENCE</scope>
    <source>
        <strain evidence="6">DSM 21036</strain>
    </source>
</reference>
<feature type="transmembrane region" description="Helical" evidence="4">
    <location>
        <begin position="183"/>
        <end position="204"/>
    </location>
</feature>
<evidence type="ECO:0000256" key="1">
    <source>
        <dbReference type="ARBA" id="ARBA00023224"/>
    </source>
</evidence>
<keyword evidence="4" id="KW-0812">Transmembrane</keyword>
<dbReference type="GO" id="GO:0007165">
    <property type="term" value="P:signal transduction"/>
    <property type="evidence" value="ECO:0007669"/>
    <property type="project" value="UniProtKB-KW"/>
</dbReference>
<dbReference type="SUPFAM" id="SSF58104">
    <property type="entry name" value="Methyl-accepting chemotaxis protein (MCP) signaling domain"/>
    <property type="match status" value="1"/>
</dbReference>
<dbReference type="AlphaFoldDB" id="A0A9X3S661"/>
<gene>
    <name evidence="6" type="ORF">OM076_31420</name>
</gene>
<accession>A0A9X3S661</accession>
<comment type="caution">
    <text evidence="6">The sequence shown here is derived from an EMBL/GenBank/DDBJ whole genome shotgun (WGS) entry which is preliminary data.</text>
</comment>
<evidence type="ECO:0000259" key="5">
    <source>
        <dbReference type="PROSITE" id="PS50111"/>
    </source>
</evidence>
<organism evidence="6 7">
    <name type="scientific">Solirubrobacter ginsenosidimutans</name>
    <dbReference type="NCBI Taxonomy" id="490573"/>
    <lineage>
        <taxon>Bacteria</taxon>
        <taxon>Bacillati</taxon>
        <taxon>Actinomycetota</taxon>
        <taxon>Thermoleophilia</taxon>
        <taxon>Solirubrobacterales</taxon>
        <taxon>Solirubrobacteraceae</taxon>
        <taxon>Solirubrobacter</taxon>
    </lineage>
</organism>
<keyword evidence="4" id="KW-1133">Transmembrane helix</keyword>
<evidence type="ECO:0000256" key="3">
    <source>
        <dbReference type="SAM" id="Coils"/>
    </source>
</evidence>
<keyword evidence="3" id="KW-0175">Coiled coil</keyword>
<dbReference type="InterPro" id="IPR004089">
    <property type="entry name" value="MCPsignal_dom"/>
</dbReference>
<dbReference type="Proteomes" id="UP001149140">
    <property type="component" value="Unassembled WGS sequence"/>
</dbReference>
<feature type="domain" description="Methyl-accepting transducer" evidence="5">
    <location>
        <begin position="215"/>
        <end position="451"/>
    </location>
</feature>
<evidence type="ECO:0000313" key="6">
    <source>
        <dbReference type="EMBL" id="MDA0164821.1"/>
    </source>
</evidence>
<dbReference type="Gene3D" id="1.10.287.950">
    <property type="entry name" value="Methyl-accepting chemotaxis protein"/>
    <property type="match status" value="1"/>
</dbReference>
<protein>
    <submittedName>
        <fullName evidence="6">Methyl-accepting chemotaxis protein</fullName>
    </submittedName>
</protein>
<dbReference type="EMBL" id="JAPDOD010000038">
    <property type="protein sequence ID" value="MDA0164821.1"/>
    <property type="molecule type" value="Genomic_DNA"/>
</dbReference>
<keyword evidence="1 2" id="KW-0807">Transducer</keyword>
<sequence>MRNQTIGRRIAAGYGVVLVLMLGTAVFAILSLRSSRENFTSAVATLQDRALGGTESLQGLDASSVAMTSYLLTGRAATIDTLEERFKVARAAAVGVRESSTTPAQVSGWSEVVRQLDQWHTAVQNAVDLKRSGDDAGALKAYNENVIPVRSSMRNLAVDLVAAERKRSGTTATEAADDALRSIWLLVAVAAAAMILGVLIAWGLGRAVTRHLHDAVATIASASTGILAATAQQASGAAEEETAIHQTTATADEVRQTVALTTEKARLVAKDVRETAEISRDGRRAVDESVRGTQEARARMEALAERILTLSDQAQAIGEIVRTVNGLAEQSNLLSVNAGIEAAKAGDAGRGFAVVASEVKSLAEQSRQATSQIRDILSEIQGATQAAVMAAEQGVKASEAGEAITTEAGEAIRQLGDRLAQAADSAQQILASSQQQMTGVDQVALAMQNIREASSQNMAATRQVEQAARELDNLSKRLTDLVSPNGRRDRTLAGAYAEA</sequence>
<proteinExistence type="predicted"/>
<evidence type="ECO:0000313" key="7">
    <source>
        <dbReference type="Proteomes" id="UP001149140"/>
    </source>
</evidence>
<dbReference type="PANTHER" id="PTHR32089">
    <property type="entry name" value="METHYL-ACCEPTING CHEMOTAXIS PROTEIN MCPB"/>
    <property type="match status" value="1"/>
</dbReference>
<dbReference type="PROSITE" id="PS50111">
    <property type="entry name" value="CHEMOTAXIS_TRANSDUC_2"/>
    <property type="match status" value="1"/>
</dbReference>
<dbReference type="RefSeq" id="WP_270044072.1">
    <property type="nucleotide sequence ID" value="NZ_JAPDOD010000038.1"/>
</dbReference>
<feature type="transmembrane region" description="Helical" evidence="4">
    <location>
        <begin position="12"/>
        <end position="32"/>
    </location>
</feature>
<dbReference type="Pfam" id="PF00015">
    <property type="entry name" value="MCPsignal"/>
    <property type="match status" value="1"/>
</dbReference>
<name>A0A9X3S661_9ACTN</name>
<feature type="coiled-coil region" evidence="3">
    <location>
        <begin position="450"/>
        <end position="477"/>
    </location>
</feature>
<evidence type="ECO:0000256" key="4">
    <source>
        <dbReference type="SAM" id="Phobius"/>
    </source>
</evidence>
<dbReference type="GO" id="GO:0016020">
    <property type="term" value="C:membrane"/>
    <property type="evidence" value="ECO:0007669"/>
    <property type="project" value="InterPro"/>
</dbReference>
<keyword evidence="7" id="KW-1185">Reference proteome</keyword>
<dbReference type="SMART" id="SM00283">
    <property type="entry name" value="MA"/>
    <property type="match status" value="1"/>
</dbReference>
<dbReference type="PANTHER" id="PTHR32089:SF112">
    <property type="entry name" value="LYSOZYME-LIKE PROTEIN-RELATED"/>
    <property type="match status" value="1"/>
</dbReference>